<evidence type="ECO:0000313" key="2">
    <source>
        <dbReference type="EMBL" id="XAT63469.1"/>
    </source>
</evidence>
<reference evidence="2 3" key="1">
    <citation type="submission" date="2021-11" db="EMBL/GenBank/DDBJ databases">
        <title>Whole genome of Geoglobus acetivorans.</title>
        <authorList>
            <person name="Liu D."/>
        </authorList>
    </citation>
    <scope>NUCLEOTIDE SEQUENCE [LARGE SCALE GENOMIC DNA]</scope>
    <source>
        <strain evidence="2 3">SBH6</strain>
    </source>
</reference>
<dbReference type="EMBL" id="CP087714">
    <property type="protein sequence ID" value="XAT63469.1"/>
    <property type="molecule type" value="Genomic_DNA"/>
</dbReference>
<keyword evidence="1" id="KW-1133">Transmembrane helix</keyword>
<accession>A0ABZ3H4D7</accession>
<protein>
    <recommendedName>
        <fullName evidence="4">Transposase</fullName>
    </recommendedName>
</protein>
<sequence>MSIFDSKKLKNETKLFKGLKKRLMSLLKNWQSFKSKRSTIEDVFKPAKSLGLQKLHRYTIGSVYKFAALNVLLVGVVVAMGFREKKVLQRLAKG</sequence>
<evidence type="ECO:0000313" key="3">
    <source>
        <dbReference type="Proteomes" id="UP001492541"/>
    </source>
</evidence>
<evidence type="ECO:0008006" key="4">
    <source>
        <dbReference type="Google" id="ProtNLM"/>
    </source>
</evidence>
<dbReference type="RefSeq" id="WP_193807438.1">
    <property type="nucleotide sequence ID" value="NZ_CP087714.1"/>
</dbReference>
<dbReference type="GeneID" id="90449918"/>
<keyword evidence="1" id="KW-0812">Transmembrane</keyword>
<proteinExistence type="predicted"/>
<keyword evidence="3" id="KW-1185">Reference proteome</keyword>
<evidence type="ECO:0000256" key="1">
    <source>
        <dbReference type="SAM" id="Phobius"/>
    </source>
</evidence>
<name>A0ABZ3H4D7_GEOAI</name>
<feature type="transmembrane region" description="Helical" evidence="1">
    <location>
        <begin position="63"/>
        <end position="82"/>
    </location>
</feature>
<organism evidence="2 3">
    <name type="scientific">Geoglobus acetivorans</name>
    <dbReference type="NCBI Taxonomy" id="565033"/>
    <lineage>
        <taxon>Archaea</taxon>
        <taxon>Methanobacteriati</taxon>
        <taxon>Methanobacteriota</taxon>
        <taxon>Archaeoglobi</taxon>
        <taxon>Archaeoglobales</taxon>
        <taxon>Archaeoglobaceae</taxon>
        <taxon>Geoglobus</taxon>
    </lineage>
</organism>
<keyword evidence="1" id="KW-0472">Membrane</keyword>
<dbReference type="Proteomes" id="UP001492541">
    <property type="component" value="Chromosome"/>
</dbReference>
<gene>
    <name evidence="2" type="ORF">LPQ35_09455</name>
</gene>